<dbReference type="Pfam" id="PF00616">
    <property type="entry name" value="RasGAP"/>
    <property type="match status" value="1"/>
</dbReference>
<dbReference type="Pfam" id="PF00612">
    <property type="entry name" value="IQ"/>
    <property type="match status" value="4"/>
</dbReference>
<dbReference type="InterPro" id="IPR001715">
    <property type="entry name" value="CH_dom"/>
</dbReference>
<dbReference type="GeneTree" id="ENSGT00950000183076"/>
<feature type="coiled-coil region" evidence="4">
    <location>
        <begin position="165"/>
        <end position="192"/>
    </location>
</feature>
<dbReference type="OrthoDB" id="775356at2759"/>
<organism evidence="7 8">
    <name type="scientific">Gallus gallus</name>
    <name type="common">Chicken</name>
    <dbReference type="NCBI Taxonomy" id="9031"/>
    <lineage>
        <taxon>Eukaryota</taxon>
        <taxon>Metazoa</taxon>
        <taxon>Chordata</taxon>
        <taxon>Craniata</taxon>
        <taxon>Vertebrata</taxon>
        <taxon>Euteleostomi</taxon>
        <taxon>Archelosauria</taxon>
        <taxon>Archosauria</taxon>
        <taxon>Dinosauria</taxon>
        <taxon>Saurischia</taxon>
        <taxon>Theropoda</taxon>
        <taxon>Coelurosauria</taxon>
        <taxon>Aves</taxon>
        <taxon>Neognathae</taxon>
        <taxon>Galloanserae</taxon>
        <taxon>Galliformes</taxon>
        <taxon>Phasianidae</taxon>
        <taxon>Phasianinae</taxon>
        <taxon>Gallus</taxon>
    </lineage>
</organism>
<dbReference type="InterPro" id="IPR000048">
    <property type="entry name" value="IQ_motif_EF-hand-BS"/>
</dbReference>
<gene>
    <name evidence="7" type="primary">IQGAP2</name>
</gene>
<evidence type="ECO:0000256" key="3">
    <source>
        <dbReference type="ARBA" id="ARBA00022860"/>
    </source>
</evidence>
<reference evidence="7" key="1">
    <citation type="submission" date="2020-11" db="EMBL/GenBank/DDBJ databases">
        <title>Gallus gallus (Chicken) genome, bGalGal1, GRCg7b, maternal haplotype autosomes + Z &amp; W.</title>
        <authorList>
            <person name="Warren W."/>
            <person name="Formenti G."/>
            <person name="Fedrigo O."/>
            <person name="Haase B."/>
            <person name="Mountcastle J."/>
            <person name="Balacco J."/>
            <person name="Tracey A."/>
            <person name="Schneider V."/>
            <person name="Okimoto R."/>
            <person name="Cheng H."/>
            <person name="Hawken R."/>
            <person name="Howe K."/>
            <person name="Jarvis E.D."/>
        </authorList>
    </citation>
    <scope>NUCLEOTIDE SEQUENCE [LARGE SCALE GENOMIC DNA]</scope>
    <source>
        <strain evidence="7">Broiler</strain>
    </source>
</reference>
<sequence length="1426" mass="164290">MHHEELAPLQRPRYGSIVDDERLSAEEMDERRRQNIAYEYLCHLEEAKRWMEVCLEEELPPTTELEEGLRNGVYLAKLAKFFAPNLVSDKKIYDVKQERYKRSGLHFRHTDNTVQWLRAMESIGLPKIFYPETTDVYDRKNIPRMIYCIHALSLYLFKLGLAPQIQDLLGKVDFTEEEISNMSKELEKYGIQMPSFSKIGGILASELSVDEAALHAAVIAINEAIEKGIAEQTIATLRNPNAMLLNVDEELAQDYQNELFDAKRRKQSSARLKVNGTISDEERDVYEELLTQAEIQGNINKINRIIAIDHINEAIDQGNAEKTLEALLMPTAKLQDVRPENAKHYQDVLHHAKTQKRKETQDESAVLWLDEIQKGISDANNNIKEAAILAVGISVINKSLEKGDSQPILTTLQSKFGLRVVSECAETYFKNLSEAQKLKTKDDSNESPWIKLMMKNMYSYYYNVETEEGTCVVPEGVVPKTSWLTAEEIQNIVGQVTADYNREQLWLANESLIVQLQAQARGFLVRRNFQDRKAYLRNQEPSAIKIQAFWKGFKQRKSYLDRLKVLQSNVAAIVKIQSWVKMWLARRAYRKRLQYFKDHHEEIVKIQAFLRANKAREDYRTLIGAENPPLPVLRKFAYLLDQSDLDFQEELEVTRLREEVVTKIRSNQQLEKDLNLMDIKIGLLVKNRITLQDVVLHSKKLNKKSKNQLEEMVMVDKQGIKGLSKERRKKLEAYQHLFYLLQTNPMYLAKLIFQMPQNKSTKFMDTVIFTLYNYASNQREEYLLLKLFKTALEEEINSKVDQIQDIVTGNPTVIKMVVSFNRGARGQNTLRQLLAPVVKEIMDDKSLIINTSPVDVYKSWVNQLEMQTGEASKLPYDVTTEQALTHTEVVNKLESSIQSLRAVTDKVLTSIFSSLNMMPYGMRYIAKVLKSSLHEKFPDATEDELLKIVGNLLYYRYMNPAIVAPDGFDIIDMTAGGQIHPDQRRNLGCVAKVLQHAASNKLFEGESEHLSSMNTYLSQTYQKFRNFFQAACDVPEPEEKFNIDEYSDMVTLSKPVIYISIEEIINTHSLLLEHQDAIATEPNDLLNELLEGLGPVPDVESFLGEGSVDPNDPNRESTLNQLAKTEISLSLTSKYELREGEDQDLKSLMIKTKRLIVDMIRTQPGDTLPEILETTATAQQESEHSKLVEKRAILDSKTPEKMKRSQSIFEDGQLPIEQKKRKIQRNLRTLEQAGLVSSATKYQEIINEIAKDIRNQRRYRHHRKAELVKLQQTLNALNSKTAFYEEQINYYNTYIKTCLDNLTRKNSRRSIKLDGKEEVKGSKKLKQASLKYTAARLHEKGVILEIEDLQTNQFKNVMFDITPGEEVGDFEIKAKFLGVEMEKVQLHFQDLLQMQYEGVAVMKMFDKAKVNVNLLIFLLNKKFYGK</sequence>
<dbReference type="SUPFAM" id="SSF48350">
    <property type="entry name" value="GTPase activation domain, GAP"/>
    <property type="match status" value="1"/>
</dbReference>
<keyword evidence="3" id="KW-0112">Calmodulin-binding</keyword>
<dbReference type="FunFam" id="1.10.418.10:FF:000013">
    <property type="entry name" value="IQ motif containing GTPase activating protein 1"/>
    <property type="match status" value="1"/>
</dbReference>
<dbReference type="InterPro" id="IPR000593">
    <property type="entry name" value="RasGAP_C"/>
</dbReference>
<dbReference type="CTD" id="10788"/>
<dbReference type="SMART" id="SM00323">
    <property type="entry name" value="RasGAP"/>
    <property type="match status" value="1"/>
</dbReference>
<keyword evidence="9" id="KW-1267">Proteomics identification</keyword>
<dbReference type="GeneID" id="427211"/>
<evidence type="ECO:0000256" key="1">
    <source>
        <dbReference type="ARBA" id="ARBA00022553"/>
    </source>
</evidence>
<dbReference type="PROSITE" id="PS50021">
    <property type="entry name" value="CH"/>
    <property type="match status" value="1"/>
</dbReference>
<dbReference type="FunFam" id="1.10.506.10:FF:000004">
    <property type="entry name" value="IQ motif containing GTPase activating protein 1"/>
    <property type="match status" value="1"/>
</dbReference>
<dbReference type="SUPFAM" id="SSF143885">
    <property type="entry name" value="RGC domain-like"/>
    <property type="match status" value="1"/>
</dbReference>
<dbReference type="Pfam" id="PF03836">
    <property type="entry name" value="RasGAP_C"/>
    <property type="match status" value="1"/>
</dbReference>
<dbReference type="SMART" id="SM00033">
    <property type="entry name" value="CH"/>
    <property type="match status" value="1"/>
</dbReference>
<evidence type="ECO:0007829" key="9">
    <source>
        <dbReference type="PeptideAtlas" id="A0A8V0Y1G1"/>
    </source>
</evidence>
<evidence type="ECO:0000256" key="2">
    <source>
        <dbReference type="ARBA" id="ARBA00022737"/>
    </source>
</evidence>
<feature type="domain" description="Ras-GAP" evidence="5">
    <location>
        <begin position="766"/>
        <end position="999"/>
    </location>
</feature>
<keyword evidence="8" id="KW-1185">Reference proteome</keyword>
<dbReference type="SMR" id="A0A8V0Y1G1"/>
<evidence type="ECO:0000256" key="4">
    <source>
        <dbReference type="SAM" id="Coils"/>
    </source>
</evidence>
<dbReference type="Ensembl" id="ENSGALT00010025513.1">
    <property type="protein sequence ID" value="ENSGALP00010014407.1"/>
    <property type="gene ID" value="ENSGALG00010010688.1"/>
</dbReference>
<keyword evidence="2" id="KW-0677">Repeat</keyword>
<evidence type="ECO:0000313" key="8">
    <source>
        <dbReference type="Proteomes" id="UP000000539"/>
    </source>
</evidence>
<evidence type="ECO:0000259" key="5">
    <source>
        <dbReference type="PROSITE" id="PS50018"/>
    </source>
</evidence>
<dbReference type="PANTHER" id="PTHR14149">
    <property type="entry name" value="RAS GTPASE-ACTIVATING PROTEIN WITH IQ MOTIF"/>
    <property type="match status" value="1"/>
</dbReference>
<dbReference type="Gene3D" id="1.10.506.10">
    <property type="entry name" value="GTPase Activation - p120gap, domain 1"/>
    <property type="match status" value="1"/>
</dbReference>
<accession>A0A8V0Y1G1</accession>
<dbReference type="InterPro" id="IPR001936">
    <property type="entry name" value="RasGAP_dom"/>
</dbReference>
<proteinExistence type="evidence at protein level"/>
<name>A0A8V0Y1G1_CHICK</name>
<dbReference type="PROSITE" id="PS50096">
    <property type="entry name" value="IQ"/>
    <property type="match status" value="4"/>
</dbReference>
<protein>
    <submittedName>
        <fullName evidence="7">IQ motif containing GTPase activating protein 2</fullName>
    </submittedName>
</protein>
<dbReference type="Gene3D" id="1.20.5.190">
    <property type="match status" value="2"/>
</dbReference>
<evidence type="ECO:0000259" key="6">
    <source>
        <dbReference type="PROSITE" id="PS50021"/>
    </source>
</evidence>
<dbReference type="RefSeq" id="XP_015132811.1">
    <property type="nucleotide sequence ID" value="XM_015277325.4"/>
</dbReference>
<dbReference type="SUPFAM" id="SSF47576">
    <property type="entry name" value="Calponin-homology domain, CH-domain"/>
    <property type="match status" value="1"/>
</dbReference>
<dbReference type="InterPro" id="IPR008936">
    <property type="entry name" value="Rho_GTPase_activation_prot"/>
</dbReference>
<keyword evidence="1" id="KW-0597">Phosphoprotein</keyword>
<dbReference type="RefSeq" id="XP_046791005.1">
    <property type="nucleotide sequence ID" value="XM_046935049.1"/>
</dbReference>
<keyword evidence="4" id="KW-0175">Coiled coil</keyword>
<feature type="domain" description="Calponin-homology (CH)" evidence="6">
    <location>
        <begin position="41"/>
        <end position="156"/>
    </location>
</feature>
<dbReference type="InterPro" id="IPR023152">
    <property type="entry name" value="RasGAP_CS"/>
</dbReference>
<reference evidence="7" key="3">
    <citation type="submission" date="2025-09" db="UniProtKB">
        <authorList>
            <consortium name="Ensembl"/>
        </authorList>
    </citation>
    <scope>IDENTIFICATION</scope>
    <source>
        <strain evidence="7">broiler</strain>
    </source>
</reference>
<dbReference type="PROSITE" id="PS50018">
    <property type="entry name" value="RAS_GTPASE_ACTIV_2"/>
    <property type="match status" value="1"/>
</dbReference>
<dbReference type="Pfam" id="PF00307">
    <property type="entry name" value="CH"/>
    <property type="match status" value="1"/>
</dbReference>
<dbReference type="InterPro" id="IPR036872">
    <property type="entry name" value="CH_dom_sf"/>
</dbReference>
<dbReference type="PROSITE" id="PS00509">
    <property type="entry name" value="RAS_GTPASE_ACTIV_1"/>
    <property type="match status" value="1"/>
</dbReference>
<dbReference type="GO" id="GO:0005516">
    <property type="term" value="F:calmodulin binding"/>
    <property type="evidence" value="ECO:0007669"/>
    <property type="project" value="UniProtKB-KW"/>
</dbReference>
<dbReference type="Gene3D" id="1.10.418.10">
    <property type="entry name" value="Calponin-like domain"/>
    <property type="match status" value="1"/>
</dbReference>
<dbReference type="SMART" id="SM00015">
    <property type="entry name" value="IQ"/>
    <property type="match status" value="4"/>
</dbReference>
<dbReference type="PANTHER" id="PTHR14149:SF12">
    <property type="entry name" value="RAS GTPASE-ACTIVATING-LIKE PROTEIN IQGAP2"/>
    <property type="match status" value="1"/>
</dbReference>
<evidence type="ECO:0000313" key="7">
    <source>
        <dbReference type="Ensembl" id="ENSGALP00010014407.1"/>
    </source>
</evidence>
<dbReference type="CDD" id="cd05131">
    <property type="entry name" value="RasGAP_IQGAP2"/>
    <property type="match status" value="1"/>
</dbReference>
<reference evidence="7" key="2">
    <citation type="submission" date="2025-08" db="UniProtKB">
        <authorList>
            <consortium name="Ensembl"/>
        </authorList>
    </citation>
    <scope>IDENTIFICATION</scope>
    <source>
        <strain evidence="7">broiler</strain>
    </source>
</reference>
<dbReference type="Proteomes" id="UP000000539">
    <property type="component" value="Chromosome Z"/>
</dbReference>